<accession>A0A3L6PHU6</accession>
<protein>
    <submittedName>
        <fullName evidence="1">Uncharacterized protein</fullName>
    </submittedName>
</protein>
<evidence type="ECO:0000313" key="1">
    <source>
        <dbReference type="EMBL" id="RLM58434.1"/>
    </source>
</evidence>
<dbReference type="AlphaFoldDB" id="A0A3L6PHU6"/>
<comment type="caution">
    <text evidence="1">The sequence shown here is derived from an EMBL/GenBank/DDBJ whole genome shotgun (WGS) entry which is preliminary data.</text>
</comment>
<name>A0A3L6PHU6_PANMI</name>
<dbReference type="Proteomes" id="UP000275267">
    <property type="component" value="Unassembled WGS sequence"/>
</dbReference>
<sequence>MHVASAVRRRLGWANVRVERKETDWTGLYARQQMDLTERPATVRLGCLESSDHTILGFNPNHQSTNDLRVENQQHA</sequence>
<organism evidence="1 2">
    <name type="scientific">Panicum miliaceum</name>
    <name type="common">Proso millet</name>
    <name type="synonym">Broomcorn millet</name>
    <dbReference type="NCBI Taxonomy" id="4540"/>
    <lineage>
        <taxon>Eukaryota</taxon>
        <taxon>Viridiplantae</taxon>
        <taxon>Streptophyta</taxon>
        <taxon>Embryophyta</taxon>
        <taxon>Tracheophyta</taxon>
        <taxon>Spermatophyta</taxon>
        <taxon>Magnoliopsida</taxon>
        <taxon>Liliopsida</taxon>
        <taxon>Poales</taxon>
        <taxon>Poaceae</taxon>
        <taxon>PACMAD clade</taxon>
        <taxon>Panicoideae</taxon>
        <taxon>Panicodae</taxon>
        <taxon>Paniceae</taxon>
        <taxon>Panicinae</taxon>
        <taxon>Panicum</taxon>
        <taxon>Panicum sect. Panicum</taxon>
    </lineage>
</organism>
<evidence type="ECO:0000313" key="2">
    <source>
        <dbReference type="Proteomes" id="UP000275267"/>
    </source>
</evidence>
<keyword evidence="2" id="KW-1185">Reference proteome</keyword>
<proteinExistence type="predicted"/>
<dbReference type="EMBL" id="PQIB02000017">
    <property type="protein sequence ID" value="RLM58434.1"/>
    <property type="molecule type" value="Genomic_DNA"/>
</dbReference>
<gene>
    <name evidence="1" type="ORF">C2845_PM18G05660</name>
</gene>
<reference evidence="2" key="1">
    <citation type="journal article" date="2019" name="Nat. Commun.">
        <title>The genome of broomcorn millet.</title>
        <authorList>
            <person name="Zou C."/>
            <person name="Miki D."/>
            <person name="Li D."/>
            <person name="Tang Q."/>
            <person name="Xiao L."/>
            <person name="Rajput S."/>
            <person name="Deng P."/>
            <person name="Jia W."/>
            <person name="Huang R."/>
            <person name="Zhang M."/>
            <person name="Sun Y."/>
            <person name="Hu J."/>
            <person name="Fu X."/>
            <person name="Schnable P.S."/>
            <person name="Li F."/>
            <person name="Zhang H."/>
            <person name="Feng B."/>
            <person name="Zhu X."/>
            <person name="Liu R."/>
            <person name="Schnable J.C."/>
            <person name="Zhu J.-K."/>
            <person name="Zhang H."/>
        </authorList>
    </citation>
    <scope>NUCLEOTIDE SEQUENCE [LARGE SCALE GENOMIC DNA]</scope>
</reference>